<reference evidence="2 3" key="1">
    <citation type="submission" date="2021-07" db="EMBL/GenBank/DDBJ databases">
        <authorList>
            <person name="Palmer J.M."/>
        </authorList>
    </citation>
    <scope>NUCLEOTIDE SEQUENCE [LARGE SCALE GENOMIC DNA]</scope>
    <source>
        <strain evidence="2 3">AT_MEX2019</strain>
        <tissue evidence="2">Muscle</tissue>
    </source>
</reference>
<sequence>MEQTFQGSRLVLLPPGYRPQRYISSPPCYLATGNRALSAWVGRDPQHSSSPHHPSQHLLFSSLPTEGNTVNETVPFQKVWLTPPFLLHRVTSMPSFLF</sequence>
<evidence type="ECO:0000313" key="2">
    <source>
        <dbReference type="EMBL" id="MED6234153.1"/>
    </source>
</evidence>
<comment type="caution">
    <text evidence="2">The sequence shown here is derived from an EMBL/GenBank/DDBJ whole genome shotgun (WGS) entry which is preliminary data.</text>
</comment>
<accession>A0ABU7A860</accession>
<organism evidence="2 3">
    <name type="scientific">Ataeniobius toweri</name>
    <dbReference type="NCBI Taxonomy" id="208326"/>
    <lineage>
        <taxon>Eukaryota</taxon>
        <taxon>Metazoa</taxon>
        <taxon>Chordata</taxon>
        <taxon>Craniata</taxon>
        <taxon>Vertebrata</taxon>
        <taxon>Euteleostomi</taxon>
        <taxon>Actinopterygii</taxon>
        <taxon>Neopterygii</taxon>
        <taxon>Teleostei</taxon>
        <taxon>Neoteleostei</taxon>
        <taxon>Acanthomorphata</taxon>
        <taxon>Ovalentaria</taxon>
        <taxon>Atherinomorphae</taxon>
        <taxon>Cyprinodontiformes</taxon>
        <taxon>Goodeidae</taxon>
        <taxon>Ataeniobius</taxon>
    </lineage>
</organism>
<keyword evidence="3" id="KW-1185">Reference proteome</keyword>
<proteinExistence type="predicted"/>
<feature type="region of interest" description="Disordered" evidence="1">
    <location>
        <begin position="42"/>
        <end position="62"/>
    </location>
</feature>
<protein>
    <submittedName>
        <fullName evidence="2">Uncharacterized protein</fullName>
    </submittedName>
</protein>
<evidence type="ECO:0000256" key="1">
    <source>
        <dbReference type="SAM" id="MobiDB-lite"/>
    </source>
</evidence>
<evidence type="ECO:0000313" key="3">
    <source>
        <dbReference type="Proteomes" id="UP001345963"/>
    </source>
</evidence>
<dbReference type="EMBL" id="JAHUTI010005163">
    <property type="protein sequence ID" value="MED6234153.1"/>
    <property type="molecule type" value="Genomic_DNA"/>
</dbReference>
<dbReference type="Proteomes" id="UP001345963">
    <property type="component" value="Unassembled WGS sequence"/>
</dbReference>
<gene>
    <name evidence="2" type="ORF">ATANTOWER_023283</name>
</gene>
<feature type="compositionally biased region" description="Low complexity" evidence="1">
    <location>
        <begin position="47"/>
        <end position="62"/>
    </location>
</feature>
<name>A0ABU7A860_9TELE</name>